<protein>
    <recommendedName>
        <fullName evidence="3">TonB-dependent receptor</fullName>
    </recommendedName>
</protein>
<evidence type="ECO:0000313" key="1">
    <source>
        <dbReference type="EMBL" id="GAA3950448.1"/>
    </source>
</evidence>
<gene>
    <name evidence="1" type="ORF">GCM10022406_35370</name>
</gene>
<sequence length="202" mass="22258">MSRTYGQPDVRVRATSASVLWFQLNQQKSYSLHSFFTAQWLQGAILTQGTVLPLRTFLGVAAAGVKWNGPQGTVLKLDWRTVFTQQTSSAAGAAAVRNARHEPAFRLDKKWGGSPFTQVAATAVLNSYAAGGSNSNLLVDVNVSKFLFTGERVKLTLSARNLLNNRVYSLNSFSANTERQETMGRLPRFLLAGISVYPEKWK</sequence>
<accession>A0ABP7NMM2</accession>
<comment type="caution">
    <text evidence="1">The sequence shown here is derived from an EMBL/GenBank/DDBJ whole genome shotgun (WGS) entry which is preliminary data.</text>
</comment>
<name>A0ABP7NMM2_9BACT</name>
<dbReference type="RefSeq" id="WP_345116915.1">
    <property type="nucleotide sequence ID" value="NZ_BAABDH010000108.1"/>
</dbReference>
<proteinExistence type="predicted"/>
<evidence type="ECO:0008006" key="3">
    <source>
        <dbReference type="Google" id="ProtNLM"/>
    </source>
</evidence>
<evidence type="ECO:0000313" key="2">
    <source>
        <dbReference type="Proteomes" id="UP001499909"/>
    </source>
</evidence>
<organism evidence="1 2">
    <name type="scientific">Hymenobacter algoricola</name>
    <dbReference type="NCBI Taxonomy" id="486267"/>
    <lineage>
        <taxon>Bacteria</taxon>
        <taxon>Pseudomonadati</taxon>
        <taxon>Bacteroidota</taxon>
        <taxon>Cytophagia</taxon>
        <taxon>Cytophagales</taxon>
        <taxon>Hymenobacteraceae</taxon>
        <taxon>Hymenobacter</taxon>
    </lineage>
</organism>
<keyword evidence="2" id="KW-1185">Reference proteome</keyword>
<dbReference type="EMBL" id="BAABDH010000108">
    <property type="protein sequence ID" value="GAA3950448.1"/>
    <property type="molecule type" value="Genomic_DNA"/>
</dbReference>
<dbReference type="Proteomes" id="UP001499909">
    <property type="component" value="Unassembled WGS sequence"/>
</dbReference>
<reference evidence="2" key="1">
    <citation type="journal article" date="2019" name="Int. J. Syst. Evol. Microbiol.">
        <title>The Global Catalogue of Microorganisms (GCM) 10K type strain sequencing project: providing services to taxonomists for standard genome sequencing and annotation.</title>
        <authorList>
            <consortium name="The Broad Institute Genomics Platform"/>
            <consortium name="The Broad Institute Genome Sequencing Center for Infectious Disease"/>
            <person name="Wu L."/>
            <person name="Ma J."/>
        </authorList>
    </citation>
    <scope>NUCLEOTIDE SEQUENCE [LARGE SCALE GENOMIC DNA]</scope>
    <source>
        <strain evidence="2">JCM 17214</strain>
    </source>
</reference>